<evidence type="ECO:0000313" key="3">
    <source>
        <dbReference type="Proteomes" id="UP000464954"/>
    </source>
</evidence>
<dbReference type="AlphaFoldDB" id="A0A6P1M911"/>
<proteinExistence type="predicted"/>
<organism evidence="2 3">
    <name type="scientific">Tichowtungia aerotolerans</name>
    <dbReference type="NCBI Taxonomy" id="2697043"/>
    <lineage>
        <taxon>Bacteria</taxon>
        <taxon>Pseudomonadati</taxon>
        <taxon>Kiritimatiellota</taxon>
        <taxon>Tichowtungiia</taxon>
        <taxon>Tichowtungiales</taxon>
        <taxon>Tichowtungiaceae</taxon>
        <taxon>Tichowtungia</taxon>
    </lineage>
</organism>
<protein>
    <submittedName>
        <fullName evidence="2">Uncharacterized protein</fullName>
    </submittedName>
</protein>
<keyword evidence="3" id="KW-1185">Reference proteome</keyword>
<name>A0A6P1M911_9BACT</name>
<keyword evidence="1" id="KW-1133">Transmembrane helix</keyword>
<feature type="transmembrane region" description="Helical" evidence="1">
    <location>
        <begin position="6"/>
        <end position="26"/>
    </location>
</feature>
<sequence>MKLPSKTIYLIVLGFIAAALVCVIFVQKRNRLLQSSLASGQYEAQYLSVANRLKEQIADMQIKLQGNLSDDLQIPKEKHNKKPMEVAADITIVEPPINICLSGIYLSHIMPLAEINGRLCKIGDRIGSLTLEAIDHYKIRLSDNNGDIQIVQLNTVDEAAQ</sequence>
<reference evidence="2 3" key="1">
    <citation type="submission" date="2020-01" db="EMBL/GenBank/DDBJ databases">
        <title>Ponticoccus aerotolerans gen. nov., sp. nov., an anaerobic bacterium and proposal of Ponticoccusceae fam. nov., Ponticoccusles ord. nov. and Ponticoccuse classis nov. in the phylum Kiritimatiellaeota.</title>
        <authorList>
            <person name="Zhou L.Y."/>
            <person name="Du Z.J."/>
        </authorList>
    </citation>
    <scope>NUCLEOTIDE SEQUENCE [LARGE SCALE GENOMIC DNA]</scope>
    <source>
        <strain evidence="2 3">S-5007</strain>
    </source>
</reference>
<evidence type="ECO:0000256" key="1">
    <source>
        <dbReference type="SAM" id="Phobius"/>
    </source>
</evidence>
<accession>A0A6P1M911</accession>
<dbReference type="Proteomes" id="UP000464954">
    <property type="component" value="Chromosome"/>
</dbReference>
<keyword evidence="1" id="KW-0472">Membrane</keyword>
<dbReference type="KEGG" id="taer:GT409_14050"/>
<dbReference type="RefSeq" id="WP_160629688.1">
    <property type="nucleotide sequence ID" value="NZ_CP047593.1"/>
</dbReference>
<gene>
    <name evidence="2" type="ORF">GT409_14050</name>
</gene>
<dbReference type="EMBL" id="CP047593">
    <property type="protein sequence ID" value="QHI70512.1"/>
    <property type="molecule type" value="Genomic_DNA"/>
</dbReference>
<evidence type="ECO:0000313" key="2">
    <source>
        <dbReference type="EMBL" id="QHI70512.1"/>
    </source>
</evidence>
<keyword evidence="1" id="KW-0812">Transmembrane</keyword>